<dbReference type="Proteomes" id="UP000499080">
    <property type="component" value="Unassembled WGS sequence"/>
</dbReference>
<comment type="caution">
    <text evidence="1">The sequence shown here is derived from an EMBL/GenBank/DDBJ whole genome shotgun (WGS) entry which is preliminary data.</text>
</comment>
<gene>
    <name evidence="1" type="ORF">AVEN_242995_1</name>
</gene>
<protein>
    <submittedName>
        <fullName evidence="1">Uncharacterized protein</fullName>
    </submittedName>
</protein>
<organism evidence="1 2">
    <name type="scientific">Araneus ventricosus</name>
    <name type="common">Orbweaver spider</name>
    <name type="synonym">Epeira ventricosa</name>
    <dbReference type="NCBI Taxonomy" id="182803"/>
    <lineage>
        <taxon>Eukaryota</taxon>
        <taxon>Metazoa</taxon>
        <taxon>Ecdysozoa</taxon>
        <taxon>Arthropoda</taxon>
        <taxon>Chelicerata</taxon>
        <taxon>Arachnida</taxon>
        <taxon>Araneae</taxon>
        <taxon>Araneomorphae</taxon>
        <taxon>Entelegynae</taxon>
        <taxon>Araneoidea</taxon>
        <taxon>Araneidae</taxon>
        <taxon>Araneus</taxon>
    </lineage>
</organism>
<sequence length="147" mass="16859">MKHTSREIIFNESTFLLDPQRQFLSNLANKEFSFRKLASHFENVGICTFVATDDADVYIVKTTIETYEKIKKQIVIGQDVDILVLLTALTPDHVDILMLKEGPQRSAGKRLLDWRVTSDATSEPSLMWFRWQLNLMKIGKQSPSVEA</sequence>
<evidence type="ECO:0000313" key="2">
    <source>
        <dbReference type="Proteomes" id="UP000499080"/>
    </source>
</evidence>
<name>A0A4Y2D6B6_ARAVE</name>
<evidence type="ECO:0000313" key="1">
    <source>
        <dbReference type="EMBL" id="GBM11115.1"/>
    </source>
</evidence>
<dbReference type="AlphaFoldDB" id="A0A4Y2D6B6"/>
<proteinExistence type="predicted"/>
<reference evidence="1 2" key="1">
    <citation type="journal article" date="2019" name="Sci. Rep.">
        <title>Orb-weaving spider Araneus ventricosus genome elucidates the spidroin gene catalogue.</title>
        <authorList>
            <person name="Kono N."/>
            <person name="Nakamura H."/>
            <person name="Ohtoshi R."/>
            <person name="Moran D.A.P."/>
            <person name="Shinohara A."/>
            <person name="Yoshida Y."/>
            <person name="Fujiwara M."/>
            <person name="Mori M."/>
            <person name="Tomita M."/>
            <person name="Arakawa K."/>
        </authorList>
    </citation>
    <scope>NUCLEOTIDE SEQUENCE [LARGE SCALE GENOMIC DNA]</scope>
</reference>
<dbReference type="EMBL" id="BGPR01000295">
    <property type="protein sequence ID" value="GBM11115.1"/>
    <property type="molecule type" value="Genomic_DNA"/>
</dbReference>
<keyword evidence="2" id="KW-1185">Reference proteome</keyword>
<accession>A0A4Y2D6B6</accession>